<dbReference type="EMBL" id="OUUY01000057">
    <property type="protein sequence ID" value="SPQ00021.1"/>
    <property type="molecule type" value="Genomic_DNA"/>
</dbReference>
<evidence type="ECO:0000256" key="1">
    <source>
        <dbReference type="ARBA" id="ARBA00007274"/>
    </source>
</evidence>
<sequence length="149" mass="16173">MTSPEHGIPPNKYNPHAWIINSPEIGEGTWIGAFTLIDGIGGLKIGKGCDISCGVHIVTHSTVKRCLTERRYPDVQKAETIIEDHVFIGENATILKGVHIGHHSIVAAGTVIKENTTIPAYSLVAGVPCRIVRNIEKAISKWTEEGTEK</sequence>
<evidence type="ECO:0000313" key="2">
    <source>
        <dbReference type="EMBL" id="SPQ00021.1"/>
    </source>
</evidence>
<dbReference type="PANTHER" id="PTHR43300">
    <property type="entry name" value="ACETYLTRANSFERASE"/>
    <property type="match status" value="1"/>
</dbReference>
<dbReference type="InterPro" id="IPR011004">
    <property type="entry name" value="Trimer_LpxA-like_sf"/>
</dbReference>
<comment type="similarity">
    <text evidence="1">Belongs to the transferase hexapeptide repeat family.</text>
</comment>
<evidence type="ECO:0008006" key="4">
    <source>
        <dbReference type="Google" id="ProtNLM"/>
    </source>
</evidence>
<dbReference type="InterPro" id="IPR050179">
    <property type="entry name" value="Trans_hexapeptide_repeat"/>
</dbReference>
<dbReference type="PANTHER" id="PTHR43300:SF11">
    <property type="entry name" value="ACETYLTRANSFERASE RV3034C-RELATED"/>
    <property type="match status" value="1"/>
</dbReference>
<reference evidence="3" key="1">
    <citation type="submission" date="2018-03" db="EMBL/GenBank/DDBJ databases">
        <authorList>
            <person name="Zecchin S."/>
        </authorList>
    </citation>
    <scope>NUCLEOTIDE SEQUENCE [LARGE SCALE GENOMIC DNA]</scope>
</reference>
<dbReference type="Proteomes" id="UP000245125">
    <property type="component" value="Unassembled WGS sequence"/>
</dbReference>
<keyword evidence="3" id="KW-1185">Reference proteome</keyword>
<organism evidence="2 3">
    <name type="scientific">Candidatus Sulfobium mesophilum</name>
    <dbReference type="NCBI Taxonomy" id="2016548"/>
    <lineage>
        <taxon>Bacteria</taxon>
        <taxon>Pseudomonadati</taxon>
        <taxon>Nitrospirota</taxon>
        <taxon>Nitrospiria</taxon>
        <taxon>Nitrospirales</taxon>
        <taxon>Nitrospiraceae</taxon>
        <taxon>Candidatus Sulfobium</taxon>
    </lineage>
</organism>
<dbReference type="InterPro" id="IPR001451">
    <property type="entry name" value="Hexapep"/>
</dbReference>
<evidence type="ECO:0000313" key="3">
    <source>
        <dbReference type="Proteomes" id="UP000245125"/>
    </source>
</evidence>
<proteinExistence type="inferred from homology"/>
<protein>
    <recommendedName>
        <fullName evidence="4">Acyltransferase</fullName>
    </recommendedName>
</protein>
<dbReference type="Pfam" id="PF00132">
    <property type="entry name" value="Hexapep"/>
    <property type="match status" value="1"/>
</dbReference>
<dbReference type="OrthoDB" id="9812571at2"/>
<dbReference type="Gene3D" id="2.160.10.10">
    <property type="entry name" value="Hexapeptide repeat proteins"/>
    <property type="match status" value="1"/>
</dbReference>
<dbReference type="CDD" id="cd04647">
    <property type="entry name" value="LbH_MAT_like"/>
    <property type="match status" value="1"/>
</dbReference>
<dbReference type="AlphaFoldDB" id="A0A2U3QF16"/>
<accession>A0A2U3QF16</accession>
<name>A0A2U3QF16_9BACT</name>
<dbReference type="SUPFAM" id="SSF51161">
    <property type="entry name" value="Trimeric LpxA-like enzymes"/>
    <property type="match status" value="1"/>
</dbReference>
<gene>
    <name evidence="2" type="ORF">NBG4_150022</name>
</gene>